<dbReference type="EMBL" id="KV878894">
    <property type="protein sequence ID" value="OJJ85775.1"/>
    <property type="molecule type" value="Genomic_DNA"/>
</dbReference>
<accession>A0A1L9VPC6</accession>
<name>A0A1L9VPC6_ASPGL</name>
<gene>
    <name evidence="1" type="ORF">ASPGLDRAFT_147385</name>
</gene>
<evidence type="ECO:0000313" key="2">
    <source>
        <dbReference type="Proteomes" id="UP000184300"/>
    </source>
</evidence>
<keyword evidence="2" id="KW-1185">Reference proteome</keyword>
<protein>
    <submittedName>
        <fullName evidence="1">Uncharacterized protein</fullName>
    </submittedName>
</protein>
<dbReference type="RefSeq" id="XP_022402473.1">
    <property type="nucleotide sequence ID" value="XM_022541925.1"/>
</dbReference>
<dbReference type="GeneID" id="34458186"/>
<evidence type="ECO:0000313" key="1">
    <source>
        <dbReference type="EMBL" id="OJJ85775.1"/>
    </source>
</evidence>
<organism evidence="1 2">
    <name type="scientific">Aspergillus glaucus CBS 516.65</name>
    <dbReference type="NCBI Taxonomy" id="1160497"/>
    <lineage>
        <taxon>Eukaryota</taxon>
        <taxon>Fungi</taxon>
        <taxon>Dikarya</taxon>
        <taxon>Ascomycota</taxon>
        <taxon>Pezizomycotina</taxon>
        <taxon>Eurotiomycetes</taxon>
        <taxon>Eurotiomycetidae</taxon>
        <taxon>Eurotiales</taxon>
        <taxon>Aspergillaceae</taxon>
        <taxon>Aspergillus</taxon>
        <taxon>Aspergillus subgen. Aspergillus</taxon>
    </lineage>
</organism>
<dbReference type="Proteomes" id="UP000184300">
    <property type="component" value="Unassembled WGS sequence"/>
</dbReference>
<dbReference type="OrthoDB" id="4207132at2759"/>
<sequence>MKIKIQISEWPEGTTHYEDCPTITDEMVNEVKVMQILTEGNCSCTPHLIDFNLTSQMEDHFVPGGYVLVLLMEKVPGCNLRDFGEFPLEKRNRVRIAFSKAVR</sequence>
<dbReference type="VEuPathDB" id="FungiDB:ASPGLDRAFT_147385"/>
<dbReference type="STRING" id="1160497.A0A1L9VPC6"/>
<dbReference type="AlphaFoldDB" id="A0A1L9VPC6"/>
<proteinExistence type="predicted"/>
<reference evidence="2" key="1">
    <citation type="journal article" date="2017" name="Genome Biol.">
        <title>Comparative genomics reveals high biological diversity and specific adaptations in the industrially and medically important fungal genus Aspergillus.</title>
        <authorList>
            <person name="de Vries R.P."/>
            <person name="Riley R."/>
            <person name="Wiebenga A."/>
            <person name="Aguilar-Osorio G."/>
            <person name="Amillis S."/>
            <person name="Uchima C.A."/>
            <person name="Anderluh G."/>
            <person name="Asadollahi M."/>
            <person name="Askin M."/>
            <person name="Barry K."/>
            <person name="Battaglia E."/>
            <person name="Bayram O."/>
            <person name="Benocci T."/>
            <person name="Braus-Stromeyer S.A."/>
            <person name="Caldana C."/>
            <person name="Canovas D."/>
            <person name="Cerqueira G.C."/>
            <person name="Chen F."/>
            <person name="Chen W."/>
            <person name="Choi C."/>
            <person name="Clum A."/>
            <person name="Dos Santos R.A."/>
            <person name="Damasio A.R."/>
            <person name="Diallinas G."/>
            <person name="Emri T."/>
            <person name="Fekete E."/>
            <person name="Flipphi M."/>
            <person name="Freyberg S."/>
            <person name="Gallo A."/>
            <person name="Gournas C."/>
            <person name="Habgood R."/>
            <person name="Hainaut M."/>
            <person name="Harispe M.L."/>
            <person name="Henrissat B."/>
            <person name="Hilden K.S."/>
            <person name="Hope R."/>
            <person name="Hossain A."/>
            <person name="Karabika E."/>
            <person name="Karaffa L."/>
            <person name="Karanyi Z."/>
            <person name="Krasevec N."/>
            <person name="Kuo A."/>
            <person name="Kusch H."/>
            <person name="LaButti K."/>
            <person name="Lagendijk E.L."/>
            <person name="Lapidus A."/>
            <person name="Levasseur A."/>
            <person name="Lindquist E."/>
            <person name="Lipzen A."/>
            <person name="Logrieco A.F."/>
            <person name="MacCabe A."/>
            <person name="Maekelae M.R."/>
            <person name="Malavazi I."/>
            <person name="Melin P."/>
            <person name="Meyer V."/>
            <person name="Mielnichuk N."/>
            <person name="Miskei M."/>
            <person name="Molnar A.P."/>
            <person name="Mule G."/>
            <person name="Ngan C.Y."/>
            <person name="Orejas M."/>
            <person name="Orosz E."/>
            <person name="Ouedraogo J.P."/>
            <person name="Overkamp K.M."/>
            <person name="Park H.-S."/>
            <person name="Perrone G."/>
            <person name="Piumi F."/>
            <person name="Punt P.J."/>
            <person name="Ram A.F."/>
            <person name="Ramon A."/>
            <person name="Rauscher S."/>
            <person name="Record E."/>
            <person name="Riano-Pachon D.M."/>
            <person name="Robert V."/>
            <person name="Roehrig J."/>
            <person name="Ruller R."/>
            <person name="Salamov A."/>
            <person name="Salih N.S."/>
            <person name="Samson R.A."/>
            <person name="Sandor E."/>
            <person name="Sanguinetti M."/>
            <person name="Schuetze T."/>
            <person name="Sepcic K."/>
            <person name="Shelest E."/>
            <person name="Sherlock G."/>
            <person name="Sophianopoulou V."/>
            <person name="Squina F.M."/>
            <person name="Sun H."/>
            <person name="Susca A."/>
            <person name="Todd R.B."/>
            <person name="Tsang A."/>
            <person name="Unkles S.E."/>
            <person name="van de Wiele N."/>
            <person name="van Rossen-Uffink D."/>
            <person name="Oliveira J.V."/>
            <person name="Vesth T.C."/>
            <person name="Visser J."/>
            <person name="Yu J.-H."/>
            <person name="Zhou M."/>
            <person name="Andersen M.R."/>
            <person name="Archer D.B."/>
            <person name="Baker S.E."/>
            <person name="Benoit I."/>
            <person name="Brakhage A.A."/>
            <person name="Braus G.H."/>
            <person name="Fischer R."/>
            <person name="Frisvad J.C."/>
            <person name="Goldman G.H."/>
            <person name="Houbraken J."/>
            <person name="Oakley B."/>
            <person name="Pocsi I."/>
            <person name="Scazzocchio C."/>
            <person name="Seiboth B."/>
            <person name="vanKuyk P.A."/>
            <person name="Wortman J."/>
            <person name="Dyer P.S."/>
            <person name="Grigoriev I.V."/>
        </authorList>
    </citation>
    <scope>NUCLEOTIDE SEQUENCE [LARGE SCALE GENOMIC DNA]</scope>
    <source>
        <strain evidence="2">CBS 516.65</strain>
    </source>
</reference>